<dbReference type="InterPro" id="IPR036910">
    <property type="entry name" value="HMG_box_dom_sf"/>
</dbReference>
<proteinExistence type="predicted"/>
<gene>
    <name evidence="1" type="ORF">ALEPTO_LOCUS7313</name>
</gene>
<dbReference type="Gene3D" id="1.10.30.10">
    <property type="entry name" value="High mobility group box domain"/>
    <property type="match status" value="1"/>
</dbReference>
<name>A0A9N9BV37_9GLOM</name>
<organism evidence="1 2">
    <name type="scientific">Ambispora leptoticha</name>
    <dbReference type="NCBI Taxonomy" id="144679"/>
    <lineage>
        <taxon>Eukaryota</taxon>
        <taxon>Fungi</taxon>
        <taxon>Fungi incertae sedis</taxon>
        <taxon>Mucoromycota</taxon>
        <taxon>Glomeromycotina</taxon>
        <taxon>Glomeromycetes</taxon>
        <taxon>Archaeosporales</taxon>
        <taxon>Ambisporaceae</taxon>
        <taxon>Ambispora</taxon>
    </lineage>
</organism>
<reference evidence="1" key="1">
    <citation type="submission" date="2021-06" db="EMBL/GenBank/DDBJ databases">
        <authorList>
            <person name="Kallberg Y."/>
            <person name="Tangrot J."/>
            <person name="Rosling A."/>
        </authorList>
    </citation>
    <scope>NUCLEOTIDE SEQUENCE</scope>
    <source>
        <strain evidence="1">FL130A</strain>
    </source>
</reference>
<protein>
    <submittedName>
        <fullName evidence="1">9263_t:CDS:1</fullName>
    </submittedName>
</protein>
<dbReference type="SUPFAM" id="SSF47095">
    <property type="entry name" value="HMG-box"/>
    <property type="match status" value="1"/>
</dbReference>
<dbReference type="AlphaFoldDB" id="A0A9N9BV37"/>
<dbReference type="EMBL" id="CAJVPS010003082">
    <property type="protein sequence ID" value="CAG8582122.1"/>
    <property type="molecule type" value="Genomic_DNA"/>
</dbReference>
<evidence type="ECO:0000313" key="1">
    <source>
        <dbReference type="EMBL" id="CAG8582122.1"/>
    </source>
</evidence>
<accession>A0A9N9BV37</accession>
<sequence>MGELSYTSYRLIEYEPSYSPYLSFEHFLKIKRDGTYQKKAPNAYFVFRACIVAETKYLNIPIGDAVQISRFTSYHWKMMPKHCKEAYYEISSKLDSFMFPNRQQHYKQNKPLNRHRPFGGVSRKQQRREKYYQIPNNQFCDTIGEQHQNESDQIFQLGNILCEQYQQIESSQIFNGVVLEEQQQQEEFHQISNNQFEVIFGEQQQQNESYETLNCQIGNIVVEQQRNEFYQIPHYQFVSIFGEQQ</sequence>
<dbReference type="Proteomes" id="UP000789508">
    <property type="component" value="Unassembled WGS sequence"/>
</dbReference>
<comment type="caution">
    <text evidence="1">The sequence shown here is derived from an EMBL/GenBank/DDBJ whole genome shotgun (WGS) entry which is preliminary data.</text>
</comment>
<evidence type="ECO:0000313" key="2">
    <source>
        <dbReference type="Proteomes" id="UP000789508"/>
    </source>
</evidence>
<keyword evidence="2" id="KW-1185">Reference proteome</keyword>